<gene>
    <name evidence="4" type="ORF">B6C91_11380</name>
    <name evidence="3" type="ORF">B6D08_05515</name>
</gene>
<protein>
    <recommendedName>
        <fullName evidence="7">DUF1161 domain-containing protein</fullName>
    </recommendedName>
</protein>
<dbReference type="RefSeq" id="WP_086272659.1">
    <property type="nucleotide sequence ID" value="NZ_MZNG01000122.1"/>
</dbReference>
<dbReference type="EMBL" id="NART01000070">
    <property type="protein sequence ID" value="OTQ08720.1"/>
    <property type="molecule type" value="Genomic_DNA"/>
</dbReference>
<organism evidence="3 6">
    <name type="scientific">Gilliamella apicola</name>
    <dbReference type="NCBI Taxonomy" id="1196095"/>
    <lineage>
        <taxon>Bacteria</taxon>
        <taxon>Pseudomonadati</taxon>
        <taxon>Pseudomonadota</taxon>
        <taxon>Gammaproteobacteria</taxon>
        <taxon>Orbales</taxon>
        <taxon>Orbaceae</taxon>
        <taxon>Gilliamella</taxon>
    </lineage>
</organism>
<proteinExistence type="predicted"/>
<comment type="caution">
    <text evidence="3">The sequence shown here is derived from an EMBL/GenBank/DDBJ whole genome shotgun (WGS) entry which is preliminary data.</text>
</comment>
<evidence type="ECO:0000256" key="1">
    <source>
        <dbReference type="SAM" id="MobiDB-lite"/>
    </source>
</evidence>
<evidence type="ECO:0000313" key="6">
    <source>
        <dbReference type="Proteomes" id="UP000194977"/>
    </source>
</evidence>
<evidence type="ECO:0000256" key="2">
    <source>
        <dbReference type="SAM" id="SignalP"/>
    </source>
</evidence>
<evidence type="ECO:0000313" key="5">
    <source>
        <dbReference type="Proteomes" id="UP000194800"/>
    </source>
</evidence>
<feature type="compositionally biased region" description="Polar residues" evidence="1">
    <location>
        <begin position="79"/>
        <end position="121"/>
    </location>
</feature>
<evidence type="ECO:0000313" key="4">
    <source>
        <dbReference type="EMBL" id="OTQ08720.1"/>
    </source>
</evidence>
<keyword evidence="5" id="KW-1185">Reference proteome</keyword>
<feature type="signal peptide" evidence="2">
    <location>
        <begin position="1"/>
        <end position="18"/>
    </location>
</feature>
<dbReference type="Proteomes" id="UP000194800">
    <property type="component" value="Unassembled WGS sequence"/>
</dbReference>
<reference evidence="5 6" key="1">
    <citation type="submission" date="2017-03" db="EMBL/GenBank/DDBJ databases">
        <title>Comparative genomics of honeybee gut symbionts reveal geographically distinct and subgroup specific antibiotic resistance.</title>
        <authorList>
            <person name="Ludvigsen J."/>
            <person name="Porcellato D."/>
            <person name="Labee-Lund T.M."/>
            <person name="Amdam G.V."/>
            <person name="Rudi K."/>
        </authorList>
    </citation>
    <scope>NUCLEOTIDE SEQUENCE [LARGE SCALE GENOMIC DNA]</scope>
    <source>
        <strain evidence="3 6">A-7-12</strain>
        <strain evidence="4 5">A-9-12</strain>
    </source>
</reference>
<feature type="region of interest" description="Disordered" evidence="1">
    <location>
        <begin position="79"/>
        <end position="127"/>
    </location>
</feature>
<keyword evidence="2" id="KW-0732">Signal</keyword>
<dbReference type="Pfam" id="PF06649">
    <property type="entry name" value="DUF1161"/>
    <property type="match status" value="1"/>
</dbReference>
<evidence type="ECO:0008006" key="7">
    <source>
        <dbReference type="Google" id="ProtNLM"/>
    </source>
</evidence>
<dbReference type="AlphaFoldDB" id="A0A242NIT6"/>
<dbReference type="Proteomes" id="UP000194977">
    <property type="component" value="Unassembled WGS sequence"/>
</dbReference>
<dbReference type="InterPro" id="IPR010595">
    <property type="entry name" value="DUF1161"/>
</dbReference>
<evidence type="ECO:0000313" key="3">
    <source>
        <dbReference type="EMBL" id="OTQ00146.1"/>
    </source>
</evidence>
<feature type="chain" id="PRO_5012489847" description="DUF1161 domain-containing protein" evidence="2">
    <location>
        <begin position="19"/>
        <end position="127"/>
    </location>
</feature>
<sequence length="127" mass="13927">MKKIILVLLLGLPMMAVASNCEDISANIAEKIKNNGVDASQFQLKLIPVDQADQQTEGKIVGSCDRGQQKIVYVRSNDISAETESNEQAPTIQEQNQKTQSDISLQQEEATPPATENQESTLIEPEN</sequence>
<dbReference type="OrthoDB" id="9152878at2"/>
<name>A0A242NIT6_9GAMM</name>
<dbReference type="EMBL" id="NARP01000011">
    <property type="protein sequence ID" value="OTQ00146.1"/>
    <property type="molecule type" value="Genomic_DNA"/>
</dbReference>
<accession>A0A242NIT6</accession>